<dbReference type="AlphaFoldDB" id="A0A7R9U958"/>
<evidence type="ECO:0000313" key="2">
    <source>
        <dbReference type="EMBL" id="CAD8258015.1"/>
    </source>
</evidence>
<evidence type="ECO:0000256" key="1">
    <source>
        <dbReference type="SAM" id="MobiDB-lite"/>
    </source>
</evidence>
<reference evidence="2" key="1">
    <citation type="submission" date="2021-01" db="EMBL/GenBank/DDBJ databases">
        <authorList>
            <person name="Corre E."/>
            <person name="Pelletier E."/>
            <person name="Niang G."/>
            <person name="Scheremetjew M."/>
            <person name="Finn R."/>
            <person name="Kale V."/>
            <person name="Holt S."/>
            <person name="Cochrane G."/>
            <person name="Meng A."/>
            <person name="Brown T."/>
            <person name="Cohen L."/>
        </authorList>
    </citation>
    <scope>NUCLEOTIDE SEQUENCE</scope>
    <source>
        <strain evidence="2">CCMP2078</strain>
    </source>
</reference>
<gene>
    <name evidence="2" type="ORF">PPYR1160_LOCUS7516</name>
</gene>
<dbReference type="SUPFAM" id="SSF69322">
    <property type="entry name" value="Tricorn protease domain 2"/>
    <property type="match status" value="1"/>
</dbReference>
<name>A0A7R9U958_9STRA</name>
<sequence length="354" mass="37982">MPLSASRILRGAVRWASEPSHVWLFVFLPALVSFLEALQRRGESFATLGHVEVLLDNAKLAIPAGEKFAVLDTGHRNASAVASVEYDDAPHVLFTDAGVQRFYKWEKGSGSLTVGRSLFMEKRVAKHLLSNFMKGVLVTTSAETPDLTFLYENGTVRSVSLQSVAEEHSLEPGPIGGIVFGPKKNLFFSFENDGRGRVFRIKKIRLQQMLRAGAEIAVDVVVEVGASLRGLATDGEYLAAASAESLFAVDLDTKKVSRICDAGPFEKPGFTTVAMDKSGLIWAAHGSGVDIAGPIGAEARPSDAEDQEDPPASTSPYVLVGRALTGIPITGVACAQSGYLYLTTATQLLRLKVM</sequence>
<organism evidence="2">
    <name type="scientific">Pinguiococcus pyrenoidosus</name>
    <dbReference type="NCBI Taxonomy" id="172671"/>
    <lineage>
        <taxon>Eukaryota</taxon>
        <taxon>Sar</taxon>
        <taxon>Stramenopiles</taxon>
        <taxon>Ochrophyta</taxon>
        <taxon>Pinguiophyceae</taxon>
        <taxon>Pinguiochrysidales</taxon>
        <taxon>Pinguiochrysidaceae</taxon>
        <taxon>Pinguiococcus</taxon>
    </lineage>
</organism>
<dbReference type="EMBL" id="HBEA01009763">
    <property type="protein sequence ID" value="CAD8258015.1"/>
    <property type="molecule type" value="Transcribed_RNA"/>
</dbReference>
<feature type="region of interest" description="Disordered" evidence="1">
    <location>
        <begin position="295"/>
        <end position="315"/>
    </location>
</feature>
<proteinExistence type="predicted"/>
<accession>A0A7R9U958</accession>
<evidence type="ECO:0008006" key="3">
    <source>
        <dbReference type="Google" id="ProtNLM"/>
    </source>
</evidence>
<protein>
    <recommendedName>
        <fullName evidence="3">SMP-30/Gluconolactonase/LRE-like region domain-containing protein</fullName>
    </recommendedName>
</protein>